<sequence length="362" mass="39512">MELFKVTVIDRIKTLVSIGLGVFAEEQEESGSLYWNIVIPSGDIFAASHKTRLNSAEIFTQFLEVAKGTLESKQIICRLFQKYPKVAAQAESALRQLTRAHTGGAPVPIAPTEEPSKGVQALASLSDLITQLHMIHEPAKGLSGSPKANISVNPNNPKQYFKLTMAQENKWANLIRSNPEEVTLEIPPKSPAFKFKFKHKHDHDEESEDPSAAPATSSGPLVTAPAPALDTALAWAVSMQAAMVSMCASMMNMLQHPNQSNRLNVPAERTPEPPPQALPTLAPSTPLADTSTLNNFFRYAHVQINQVEEGLNKLGITHWSMFKCYEVKELTNSGFPDAPARALIKSANSYGHYLSLTSDSAT</sequence>
<dbReference type="EnsemblFungi" id="PTTG_01325-t43_1">
    <property type="protein sequence ID" value="PTTG_01325-t43_1-p1"/>
    <property type="gene ID" value="PTTG_01325"/>
</dbReference>
<reference evidence="3 4" key="3">
    <citation type="journal article" date="2017" name="G3 (Bethesda)">
        <title>Comparative analysis highlights variable genome content of wheat rusts and divergence of the mating loci.</title>
        <authorList>
            <person name="Cuomo C.A."/>
            <person name="Bakkeren G."/>
            <person name="Khalil H.B."/>
            <person name="Panwar V."/>
            <person name="Joly D."/>
            <person name="Linning R."/>
            <person name="Sakthikumar S."/>
            <person name="Song X."/>
            <person name="Adiconis X."/>
            <person name="Fan L."/>
            <person name="Goldberg J.M."/>
            <person name="Levin J.Z."/>
            <person name="Young S."/>
            <person name="Zeng Q."/>
            <person name="Anikster Y."/>
            <person name="Bruce M."/>
            <person name="Wang M."/>
            <person name="Yin C."/>
            <person name="McCallum B."/>
            <person name="Szabo L.J."/>
            <person name="Hulbert S."/>
            <person name="Chen X."/>
            <person name="Fellers J.P."/>
        </authorList>
    </citation>
    <scope>NUCLEOTIDE SEQUENCE</scope>
    <source>
        <strain evidence="4">Isolate 1-1 / race 1 (BBBD)</strain>
        <strain evidence="3">isolate 1-1 / race 1 (BBBD)</strain>
    </source>
</reference>
<organism evidence="2">
    <name type="scientific">Puccinia triticina (isolate 1-1 / race 1 (BBBD))</name>
    <name type="common">Brown leaf rust fungus</name>
    <dbReference type="NCBI Taxonomy" id="630390"/>
    <lineage>
        <taxon>Eukaryota</taxon>
        <taxon>Fungi</taxon>
        <taxon>Dikarya</taxon>
        <taxon>Basidiomycota</taxon>
        <taxon>Pucciniomycotina</taxon>
        <taxon>Pucciniomycetes</taxon>
        <taxon>Pucciniales</taxon>
        <taxon>Pucciniaceae</taxon>
        <taxon>Puccinia</taxon>
    </lineage>
</organism>
<reference evidence="2" key="2">
    <citation type="submission" date="2016-05" db="EMBL/GenBank/DDBJ databases">
        <title>Comparative analysis highlights variable genome content of wheat rusts and divergence of the mating loci.</title>
        <authorList>
            <person name="Cuomo C.A."/>
            <person name="Bakkeren G."/>
            <person name="Szabo L."/>
            <person name="Khalil H."/>
            <person name="Joly D."/>
            <person name="Goldberg J."/>
            <person name="Young S."/>
            <person name="Zeng Q."/>
            <person name="Fellers J."/>
        </authorList>
    </citation>
    <scope>NUCLEOTIDE SEQUENCE [LARGE SCALE GENOMIC DNA]</scope>
    <source>
        <strain evidence="2">1-1 BBBD Race 1</strain>
    </source>
</reference>
<evidence type="ECO:0000313" key="3">
    <source>
        <dbReference type="EnsemblFungi" id="PTTG_01325-t43_1-p1"/>
    </source>
</evidence>
<evidence type="ECO:0000313" key="2">
    <source>
        <dbReference type="EMBL" id="OAV97819.1"/>
    </source>
</evidence>
<dbReference type="AlphaFoldDB" id="A0A180GZM2"/>
<protein>
    <submittedName>
        <fullName evidence="2 3">Uncharacterized protein</fullName>
    </submittedName>
</protein>
<accession>A0A180GZM2</accession>
<dbReference type="Proteomes" id="UP000005240">
    <property type="component" value="Unassembled WGS sequence"/>
</dbReference>
<evidence type="ECO:0000256" key="1">
    <source>
        <dbReference type="SAM" id="MobiDB-lite"/>
    </source>
</evidence>
<reference evidence="3" key="4">
    <citation type="submission" date="2025-05" db="UniProtKB">
        <authorList>
            <consortium name="EnsemblFungi"/>
        </authorList>
    </citation>
    <scope>IDENTIFICATION</scope>
    <source>
        <strain evidence="3">isolate 1-1 / race 1 (BBBD)</strain>
    </source>
</reference>
<reference evidence="2" key="1">
    <citation type="submission" date="2009-11" db="EMBL/GenBank/DDBJ databases">
        <authorList>
            <consortium name="The Broad Institute Genome Sequencing Platform"/>
            <person name="Ward D."/>
            <person name="Feldgarden M."/>
            <person name="Earl A."/>
            <person name="Young S.K."/>
            <person name="Zeng Q."/>
            <person name="Koehrsen M."/>
            <person name="Alvarado L."/>
            <person name="Berlin A."/>
            <person name="Bochicchio J."/>
            <person name="Borenstein D."/>
            <person name="Chapman S.B."/>
            <person name="Chen Z."/>
            <person name="Engels R."/>
            <person name="Freedman E."/>
            <person name="Gellesch M."/>
            <person name="Goldberg J."/>
            <person name="Griggs A."/>
            <person name="Gujja S."/>
            <person name="Heilman E."/>
            <person name="Heiman D."/>
            <person name="Hepburn T."/>
            <person name="Howarth C."/>
            <person name="Jen D."/>
            <person name="Larson L."/>
            <person name="Lewis B."/>
            <person name="Mehta T."/>
            <person name="Park D."/>
            <person name="Pearson M."/>
            <person name="Roberts A."/>
            <person name="Saif S."/>
            <person name="Shea T."/>
            <person name="Shenoy N."/>
            <person name="Sisk P."/>
            <person name="Stolte C."/>
            <person name="Sykes S."/>
            <person name="Thomson T."/>
            <person name="Walk T."/>
            <person name="White J."/>
            <person name="Yandava C."/>
            <person name="Izard J."/>
            <person name="Baranova O.V."/>
            <person name="Blanton J.M."/>
            <person name="Tanner A.C."/>
            <person name="Dewhirst F.E."/>
            <person name="Haas B."/>
            <person name="Nusbaum C."/>
            <person name="Birren B."/>
        </authorList>
    </citation>
    <scope>NUCLEOTIDE SEQUENCE [LARGE SCALE GENOMIC DNA]</scope>
    <source>
        <strain evidence="2">1-1 BBBD Race 1</strain>
    </source>
</reference>
<gene>
    <name evidence="2" type="ORF">PTTG_01325</name>
</gene>
<proteinExistence type="predicted"/>
<dbReference type="VEuPathDB" id="FungiDB:PTTG_01325"/>
<evidence type="ECO:0000313" key="4">
    <source>
        <dbReference type="Proteomes" id="UP000005240"/>
    </source>
</evidence>
<dbReference type="EMBL" id="ADAS02000010">
    <property type="protein sequence ID" value="OAV97819.1"/>
    <property type="molecule type" value="Genomic_DNA"/>
</dbReference>
<name>A0A180GZM2_PUCT1</name>
<dbReference type="OrthoDB" id="2518771at2759"/>
<keyword evidence="4" id="KW-1185">Reference proteome</keyword>
<feature type="region of interest" description="Disordered" evidence="1">
    <location>
        <begin position="198"/>
        <end position="222"/>
    </location>
</feature>